<evidence type="ECO:0000259" key="2">
    <source>
        <dbReference type="PROSITE" id="PS51444"/>
    </source>
</evidence>
<feature type="region of interest" description="Disordered" evidence="1">
    <location>
        <begin position="1114"/>
        <end position="1149"/>
    </location>
</feature>
<reference evidence="3 4" key="1">
    <citation type="submission" date="2024-07" db="EMBL/GenBank/DDBJ databases">
        <title>Enhanced genomic and transcriptomic resources for Trichinella pseudospiralis and T. spiralis underpin the discovery of pronounced molecular differences between stages and species.</title>
        <authorList>
            <person name="Pasi K.K."/>
            <person name="La Rosa G."/>
            <person name="Gomez-Morales M.A."/>
            <person name="Tosini F."/>
            <person name="Sumanam S."/>
            <person name="Young N.D."/>
            <person name="Chang B.C."/>
            <person name="Robin G.B."/>
        </authorList>
    </citation>
    <scope>NUCLEOTIDE SEQUENCE [LARGE SCALE GENOMIC DNA]</scope>
    <source>
        <strain evidence="3">ISS534</strain>
    </source>
</reference>
<feature type="compositionally biased region" description="Polar residues" evidence="1">
    <location>
        <begin position="1276"/>
        <end position="1293"/>
    </location>
</feature>
<dbReference type="PROSITE" id="PS51444">
    <property type="entry name" value="FH2"/>
    <property type="match status" value="1"/>
</dbReference>
<comment type="caution">
    <text evidence="3">The sequence shown here is derived from an EMBL/GenBank/DDBJ whole genome shotgun (WGS) entry which is preliminary data.</text>
</comment>
<dbReference type="SUPFAM" id="SSF101447">
    <property type="entry name" value="Formin homology 2 domain (FH2 domain)"/>
    <property type="match status" value="1"/>
</dbReference>
<name>A0ABR3K382_TRISP</name>
<dbReference type="PANTHER" id="PTHR46345">
    <property type="entry name" value="INVERTED FORMIN-2"/>
    <property type="match status" value="1"/>
</dbReference>
<evidence type="ECO:0000313" key="3">
    <source>
        <dbReference type="EMBL" id="KAL1228673.1"/>
    </source>
</evidence>
<dbReference type="Gene3D" id="1.20.58.2220">
    <property type="entry name" value="Formin, FH2 domain"/>
    <property type="match status" value="1"/>
</dbReference>
<dbReference type="Pfam" id="PF02181">
    <property type="entry name" value="FH2"/>
    <property type="match status" value="1"/>
</dbReference>
<feature type="compositionally biased region" description="Polar residues" evidence="1">
    <location>
        <begin position="1130"/>
        <end position="1142"/>
    </location>
</feature>
<dbReference type="InterPro" id="IPR015425">
    <property type="entry name" value="FH2_Formin"/>
</dbReference>
<feature type="compositionally biased region" description="Pro residues" evidence="1">
    <location>
        <begin position="212"/>
        <end position="221"/>
    </location>
</feature>
<feature type="region of interest" description="Disordered" evidence="1">
    <location>
        <begin position="960"/>
        <end position="981"/>
    </location>
</feature>
<sequence>MKILDFRLGNASSTNQMSLRVQKNYSRIAEFIIHYLLFDSRNWSYENFYLLCRMRIDGLEASNGEDFHWLNTETETEEESGEIVNCPIEQRNVDAVSRDDCGGQLGYLKGNLNLLNRILKKVNGTKHEPLFNRLLQYLAEIAGCDALKATFTRTESASEELDNIFWNHLESFLSIFESAKSFIQMTSAVDNSNSSNNNNNNKQEAPNKTTVLPPPPPPPPLLSLNCGSTWKHNNNNHTLPCRNRESKFSASSGQWSSTDTSTTENDLTQASGGLCCAKQRRPLDNDHKLKPETECKHGTFEQSDHNGNNIWLQGAKRFDASCMPDLNMLEQLFAAGQRTNPSLLNTHLSNGSAAGSDFVDPCTSNIFDDSIKTKYNRTMSTTTERRRKEAVEINLLDPKRSINVNIFLKQFRGGVEELANLIRCDRADEIGSPEKLRGMIKILPDQDEMEIIEGFTGDRTKLGDAEKFFLYLREIPYYRIRVETMLLKSEFATSIEEMKSSLEIMLRAAREVLKSRALPDLLYLVLLVGNYLNSGVYSGNACGFRLVSLWNLVDVRANLPNVTLIHYFAAEAEKKNQKLLSFCEELPHVEEASKISLDILYADYRSMQERTRKASHQVSKCDKELLEQVEKFVEILYNHVIMACIKELSDVGHLLKQLDNLRIQLAEFFCEDLHSFKLDEAFKVIANFQQKFKKALQENHERLTKELKNSNRQRNAPDCTTESQIDGKSKSNSKMAENPAKLSNSSDLALQDVLKHEENQPEKVNLGCYWGLSSRRSSRQKALWLASDDCRERPKFPTLPTCLQSNSTKITSCNSLLSEYEEKAKSDSNPISVSGSSSHSLSSERIIHHVEEEKKIFKPTCAISMDCLGRKYSTGCGNFEKEIISADLNGFLELLELEKEQMENSLYGRRYKNTRKEENFPIPRCDSSSPVSNGSFKTDIDEVVRQCEETCVEIDQLGIESDAGTNNDDNQQKKVGMSHSHSRSRITGTCYLPIKQPALYVQRLVLLYSRNTATTSAANRTNSGVEYGHDGDEGFETASLSTVSSDRLTPVGRNAEEDAVEVKMDSQGSKIAASKLGRGSGAKYLKPTKSSTAKTAPSVKVDPAAKVKLPLGRRNAASSTATRTTKSTACQQVSHPTAQVSGTKEKSRLRPAVMADKTSNNSMKLSNSSRQNVLVRKREGATWTTTNSTSRASTVALAVKSQATESVKLASVRNSVVGGRASVSTALKRADENSSVILQKPKCVPASHNNRLIIIKEPTTNRNCNDKRWERLKSPPKSTLNLLGQSKSVSRNRNPCPDNSNSKKPNSTTTTTTVSCKKTSLPPWR</sequence>
<feature type="domain" description="FH2" evidence="2">
    <location>
        <begin position="285"/>
        <end position="718"/>
    </location>
</feature>
<feature type="region of interest" description="Disordered" evidence="1">
    <location>
        <begin position="705"/>
        <end position="743"/>
    </location>
</feature>
<dbReference type="PANTHER" id="PTHR46345:SF8">
    <property type="entry name" value="FORMIN 3, ISOFORM B"/>
    <property type="match status" value="1"/>
</dbReference>
<gene>
    <name evidence="3" type="ORF">TSPI_04361</name>
</gene>
<feature type="region of interest" description="Disordered" evidence="1">
    <location>
        <begin position="191"/>
        <end position="265"/>
    </location>
</feature>
<proteinExistence type="predicted"/>
<feature type="region of interest" description="Disordered" evidence="1">
    <location>
        <begin position="1155"/>
        <end position="1174"/>
    </location>
</feature>
<organism evidence="3 4">
    <name type="scientific">Trichinella spiralis</name>
    <name type="common">Trichina worm</name>
    <dbReference type="NCBI Taxonomy" id="6334"/>
    <lineage>
        <taxon>Eukaryota</taxon>
        <taxon>Metazoa</taxon>
        <taxon>Ecdysozoa</taxon>
        <taxon>Nematoda</taxon>
        <taxon>Enoplea</taxon>
        <taxon>Dorylaimia</taxon>
        <taxon>Trichinellida</taxon>
        <taxon>Trichinellidae</taxon>
        <taxon>Trichinella</taxon>
    </lineage>
</organism>
<feature type="compositionally biased region" description="Low complexity" evidence="1">
    <location>
        <begin position="1299"/>
        <end position="1325"/>
    </location>
</feature>
<keyword evidence="4" id="KW-1185">Reference proteome</keyword>
<feature type="compositionally biased region" description="Polar residues" evidence="1">
    <location>
        <begin position="225"/>
        <end position="238"/>
    </location>
</feature>
<dbReference type="SMART" id="SM00498">
    <property type="entry name" value="FH2"/>
    <property type="match status" value="1"/>
</dbReference>
<feature type="compositionally biased region" description="Polar residues" evidence="1">
    <location>
        <begin position="710"/>
        <end position="743"/>
    </location>
</feature>
<accession>A0ABR3K382</accession>
<feature type="compositionally biased region" description="Polar residues" evidence="1">
    <location>
        <begin position="248"/>
        <end position="265"/>
    </location>
</feature>
<dbReference type="EMBL" id="JBEUSY010000501">
    <property type="protein sequence ID" value="KAL1228673.1"/>
    <property type="molecule type" value="Genomic_DNA"/>
</dbReference>
<protein>
    <submittedName>
        <fullName evidence="3">FH2 domain-containing protein</fullName>
    </submittedName>
</protein>
<dbReference type="InterPro" id="IPR042201">
    <property type="entry name" value="FH2_Formin_sf"/>
</dbReference>
<evidence type="ECO:0000313" key="4">
    <source>
        <dbReference type="Proteomes" id="UP001558632"/>
    </source>
</evidence>
<evidence type="ECO:0000256" key="1">
    <source>
        <dbReference type="SAM" id="MobiDB-lite"/>
    </source>
</evidence>
<dbReference type="Proteomes" id="UP001558632">
    <property type="component" value="Unassembled WGS sequence"/>
</dbReference>
<feature type="region of interest" description="Disordered" evidence="1">
    <location>
        <begin position="1266"/>
        <end position="1325"/>
    </location>
</feature>
<feature type="compositionally biased region" description="Polar residues" evidence="1">
    <location>
        <begin position="1157"/>
        <end position="1172"/>
    </location>
</feature>
<feature type="region of interest" description="Disordered" evidence="1">
    <location>
        <begin position="1080"/>
        <end position="1099"/>
    </location>
</feature>
<feature type="compositionally biased region" description="Low complexity" evidence="1">
    <location>
        <begin position="1114"/>
        <end position="1129"/>
    </location>
</feature>
<feature type="compositionally biased region" description="Low complexity" evidence="1">
    <location>
        <begin position="191"/>
        <end position="201"/>
    </location>
</feature>